<comment type="caution">
    <text evidence="1">The sequence shown here is derived from an EMBL/GenBank/DDBJ whole genome shotgun (WGS) entry which is preliminary data.</text>
</comment>
<evidence type="ECO:0000313" key="2">
    <source>
        <dbReference type="Proteomes" id="UP001157186"/>
    </source>
</evidence>
<organism evidence="1 2">
    <name type="scientific">Thalassotalea insulae</name>
    <dbReference type="NCBI Taxonomy" id="2056778"/>
    <lineage>
        <taxon>Bacteria</taxon>
        <taxon>Pseudomonadati</taxon>
        <taxon>Pseudomonadota</taxon>
        <taxon>Gammaproteobacteria</taxon>
        <taxon>Alteromonadales</taxon>
        <taxon>Colwelliaceae</taxon>
        <taxon>Thalassotalea</taxon>
    </lineage>
</organism>
<dbReference type="InterPro" id="IPR012902">
    <property type="entry name" value="N_methyl_site"/>
</dbReference>
<evidence type="ECO:0008006" key="3">
    <source>
        <dbReference type="Google" id="ProtNLM"/>
    </source>
</evidence>
<evidence type="ECO:0000313" key="1">
    <source>
        <dbReference type="EMBL" id="GLX77588.1"/>
    </source>
</evidence>
<dbReference type="Proteomes" id="UP001157186">
    <property type="component" value="Unassembled WGS sequence"/>
</dbReference>
<dbReference type="RefSeq" id="WP_284243458.1">
    <property type="nucleotide sequence ID" value="NZ_BSST01000001.1"/>
</dbReference>
<dbReference type="EMBL" id="BSST01000001">
    <property type="protein sequence ID" value="GLX77588.1"/>
    <property type="molecule type" value="Genomic_DNA"/>
</dbReference>
<name>A0ABQ6GNM1_9GAMM</name>
<dbReference type="PROSITE" id="PS00409">
    <property type="entry name" value="PROKAR_NTER_METHYL"/>
    <property type="match status" value="1"/>
</dbReference>
<dbReference type="Pfam" id="PF07963">
    <property type="entry name" value="N_methyl"/>
    <property type="match status" value="1"/>
</dbReference>
<keyword evidence="2" id="KW-1185">Reference proteome</keyword>
<reference evidence="1 2" key="1">
    <citation type="submission" date="2023-03" db="EMBL/GenBank/DDBJ databases">
        <title>Draft genome sequence of Thalassotalea insulae KCTC 62186T.</title>
        <authorList>
            <person name="Sawabe T."/>
        </authorList>
    </citation>
    <scope>NUCLEOTIDE SEQUENCE [LARGE SCALE GENOMIC DNA]</scope>
    <source>
        <strain evidence="1 2">KCTC 62186</strain>
    </source>
</reference>
<protein>
    <recommendedName>
        <fullName evidence="3">Prepilin-type N-terminal cleavage/methylation domain-containing protein</fullName>
    </recommendedName>
</protein>
<sequence>MIKAKRLSGMTLIEVLIASVILFIAIGTVSGVHKVLNYYQRINMLDYALLLNQSSFFDYLSYSLEQNTLSGSYQIGGYLLVWQANLVSAAPVIKSFDPELGNETGFKNTGNVFLYSVAYYFEQYPDKKFEVTQLVVKK</sequence>
<gene>
    <name evidence="1" type="ORF">tinsulaeT_09280</name>
</gene>
<accession>A0ABQ6GNM1</accession>
<proteinExistence type="predicted"/>